<dbReference type="Pfam" id="PF13489">
    <property type="entry name" value="Methyltransf_23"/>
    <property type="match status" value="1"/>
</dbReference>
<evidence type="ECO:0000313" key="2">
    <source>
        <dbReference type="Proteomes" id="UP000177126"/>
    </source>
</evidence>
<name>A0A1G2FMP7_9BACT</name>
<dbReference type="PANTHER" id="PTHR43861">
    <property type="entry name" value="TRANS-ACONITATE 2-METHYLTRANSFERASE-RELATED"/>
    <property type="match status" value="1"/>
</dbReference>
<proteinExistence type="predicted"/>
<accession>A0A1G2FMP7</accession>
<dbReference type="CDD" id="cd02440">
    <property type="entry name" value="AdoMet_MTases"/>
    <property type="match status" value="1"/>
</dbReference>
<dbReference type="AlphaFoldDB" id="A0A1G2FMP7"/>
<reference evidence="1 2" key="1">
    <citation type="journal article" date="2016" name="Nat. Commun.">
        <title>Thousands of microbial genomes shed light on interconnected biogeochemical processes in an aquifer system.</title>
        <authorList>
            <person name="Anantharaman K."/>
            <person name="Brown C.T."/>
            <person name="Hug L.A."/>
            <person name="Sharon I."/>
            <person name="Castelle C.J."/>
            <person name="Probst A.J."/>
            <person name="Thomas B.C."/>
            <person name="Singh A."/>
            <person name="Wilkins M.J."/>
            <person name="Karaoz U."/>
            <person name="Brodie E.L."/>
            <person name="Williams K.H."/>
            <person name="Hubbard S.S."/>
            <person name="Banfield J.F."/>
        </authorList>
    </citation>
    <scope>NUCLEOTIDE SEQUENCE [LARGE SCALE GENOMIC DNA]</scope>
</reference>
<protein>
    <recommendedName>
        <fullName evidence="3">Methyltransferase type 11 domain-containing protein</fullName>
    </recommendedName>
</protein>
<dbReference type="SUPFAM" id="SSF53335">
    <property type="entry name" value="S-adenosyl-L-methionine-dependent methyltransferases"/>
    <property type="match status" value="1"/>
</dbReference>
<comment type="caution">
    <text evidence="1">The sequence shown here is derived from an EMBL/GenBank/DDBJ whole genome shotgun (WGS) entry which is preliminary data.</text>
</comment>
<dbReference type="InterPro" id="IPR029063">
    <property type="entry name" value="SAM-dependent_MTases_sf"/>
</dbReference>
<evidence type="ECO:0008006" key="3">
    <source>
        <dbReference type="Google" id="ProtNLM"/>
    </source>
</evidence>
<gene>
    <name evidence="1" type="ORF">A3B04_04015</name>
</gene>
<sequence>MPQNYKKVIFDFEALDTCPLCQGKVFISNGRIKWLKTDFWYVACPQCGLKFINPRPTLESYRDFYKNLFWEQKIRNLGFHQPGQAWQAGKYKWDNEKEWQPEPGRKIIIEKTKTVRAGTIDGPLKDNINLNSKTDILEVGCGYPVILESLKENFGCRVYAIEPSEEVWETAKKDNSPVKFIGRYAEELKELAEKNLKFDAIIFSHALENTTDPVKIIGYAKKCLRPSGLIYVQTPNLLVNDQMNPYHPFIFSGHTLRLIADKAGLKYKQISRSIDRMLTAVMLKKK</sequence>
<dbReference type="EMBL" id="MHNF01000061">
    <property type="protein sequence ID" value="OGZ39384.1"/>
    <property type="molecule type" value="Genomic_DNA"/>
</dbReference>
<dbReference type="Proteomes" id="UP000177126">
    <property type="component" value="Unassembled WGS sequence"/>
</dbReference>
<dbReference type="Gene3D" id="3.40.50.150">
    <property type="entry name" value="Vaccinia Virus protein VP39"/>
    <property type="match status" value="1"/>
</dbReference>
<organism evidence="1 2">
    <name type="scientific">Candidatus Portnoybacteria bacterium RIFCSPLOWO2_02_FULL_39_11</name>
    <dbReference type="NCBI Taxonomy" id="1802001"/>
    <lineage>
        <taxon>Bacteria</taxon>
        <taxon>Candidatus Portnoyibacteriota</taxon>
    </lineage>
</organism>
<evidence type="ECO:0000313" key="1">
    <source>
        <dbReference type="EMBL" id="OGZ39384.1"/>
    </source>
</evidence>